<dbReference type="Proteomes" id="UP001287286">
    <property type="component" value="Unassembled WGS sequence"/>
</dbReference>
<accession>A0ABR0CH43</accession>
<gene>
    <name evidence="2" type="ORF">Purlil1_238</name>
</gene>
<feature type="region of interest" description="Disordered" evidence="1">
    <location>
        <begin position="36"/>
        <end position="57"/>
    </location>
</feature>
<comment type="caution">
    <text evidence="2">The sequence shown here is derived from an EMBL/GenBank/DDBJ whole genome shotgun (WGS) entry which is preliminary data.</text>
</comment>
<reference evidence="2 3" key="1">
    <citation type="journal article" date="2024" name="Microbiol. Resour. Announc.">
        <title>Genome annotations for the ascomycete fungi Trichoderma harzianum, Trichoderma aggressivum, and Purpureocillium lilacinum.</title>
        <authorList>
            <person name="Beijen E.P.W."/>
            <person name="Ohm R.A."/>
        </authorList>
    </citation>
    <scope>NUCLEOTIDE SEQUENCE [LARGE SCALE GENOMIC DNA]</scope>
    <source>
        <strain evidence="2 3">CBS 150709</strain>
    </source>
</reference>
<protein>
    <submittedName>
        <fullName evidence="2">Uncharacterized protein</fullName>
    </submittedName>
</protein>
<evidence type="ECO:0000313" key="3">
    <source>
        <dbReference type="Proteomes" id="UP001287286"/>
    </source>
</evidence>
<evidence type="ECO:0000313" key="2">
    <source>
        <dbReference type="EMBL" id="KAK4095442.1"/>
    </source>
</evidence>
<keyword evidence="3" id="KW-1185">Reference proteome</keyword>
<evidence type="ECO:0000256" key="1">
    <source>
        <dbReference type="SAM" id="MobiDB-lite"/>
    </source>
</evidence>
<dbReference type="EMBL" id="JAWRVI010000001">
    <property type="protein sequence ID" value="KAK4095442.1"/>
    <property type="molecule type" value="Genomic_DNA"/>
</dbReference>
<organism evidence="2 3">
    <name type="scientific">Purpureocillium lilacinum</name>
    <name type="common">Paecilomyces lilacinus</name>
    <dbReference type="NCBI Taxonomy" id="33203"/>
    <lineage>
        <taxon>Eukaryota</taxon>
        <taxon>Fungi</taxon>
        <taxon>Dikarya</taxon>
        <taxon>Ascomycota</taxon>
        <taxon>Pezizomycotina</taxon>
        <taxon>Sordariomycetes</taxon>
        <taxon>Hypocreomycetidae</taxon>
        <taxon>Hypocreales</taxon>
        <taxon>Ophiocordycipitaceae</taxon>
        <taxon>Purpureocillium</taxon>
    </lineage>
</organism>
<proteinExistence type="predicted"/>
<feature type="region of interest" description="Disordered" evidence="1">
    <location>
        <begin position="1"/>
        <end position="21"/>
    </location>
</feature>
<name>A0ABR0CH43_PURLI</name>
<sequence length="176" mass="18227">MHPSGHAPIHPSPSPPRSLGSRGILLEGVAVYSSEPAARTGEASVRGLHHPEPGGDGRMAGWEAGGTFGSFRGSSACLQRADGGWGMGWRCCEWCGEGMGREASKQDKGGERRRDGSDGHADCLLGDQASWAIGLVGFNVGGSSVDGRRALLCGGAYRADDDDDDGAFWVGGSRQA</sequence>